<evidence type="ECO:0000256" key="2">
    <source>
        <dbReference type="ARBA" id="ARBA00018911"/>
    </source>
</evidence>
<dbReference type="InterPro" id="IPR020084">
    <property type="entry name" value="NUDIX_hydrolase_CS"/>
</dbReference>
<sequence length="141" mass="16261">MATKEVVAAGFIVFRRIQSQLQYLIMKHSYGNHWTPPKGHVDPGEGELEAAYRETFEEAGLSESDLKVFEGCKQTLKYEVKGRPKRVEYWVAELCDPDTPVRLSHEHETFEWLPLENVLLRAGFQEMQQAFKNVDSFLKAS</sequence>
<dbReference type="SUPFAM" id="SSF55811">
    <property type="entry name" value="Nudix"/>
    <property type="match status" value="1"/>
</dbReference>
<proteinExistence type="inferred from homology"/>
<keyword evidence="3" id="KW-0547">Nucleotide-binding</keyword>
<evidence type="ECO:0000313" key="7">
    <source>
        <dbReference type="EMBL" id="ELT96450.1"/>
    </source>
</evidence>
<dbReference type="InterPro" id="IPR003565">
    <property type="entry name" value="Tetra_PHTase"/>
</dbReference>
<dbReference type="PANTHER" id="PTHR21340">
    <property type="entry name" value="DIADENOSINE 5,5-P1,P4-TETRAPHOSPHATE PYROPHOSPHOHYDROLASE MUTT"/>
    <property type="match status" value="1"/>
</dbReference>
<dbReference type="FunCoup" id="R7TZT5">
    <property type="interactions" value="283"/>
</dbReference>
<name>R7TZT5_CAPTE</name>
<dbReference type="Gene3D" id="3.90.79.10">
    <property type="entry name" value="Nucleoside Triphosphate Pyrophosphohydrolase"/>
    <property type="match status" value="1"/>
</dbReference>
<gene>
    <name evidence="7" type="ORF">CAPTEDRAFT_170524</name>
</gene>
<dbReference type="OrthoDB" id="276276at2759"/>
<evidence type="ECO:0000259" key="6">
    <source>
        <dbReference type="PROSITE" id="PS51462"/>
    </source>
</evidence>
<reference evidence="9" key="1">
    <citation type="submission" date="2012-12" db="EMBL/GenBank/DDBJ databases">
        <authorList>
            <person name="Hellsten U."/>
            <person name="Grimwood J."/>
            <person name="Chapman J.A."/>
            <person name="Shapiro H."/>
            <person name="Aerts A."/>
            <person name="Otillar R.P."/>
            <person name="Terry A.Y."/>
            <person name="Boore J.L."/>
            <person name="Simakov O."/>
            <person name="Marletaz F."/>
            <person name="Cho S.-J."/>
            <person name="Edsinger-Gonzales E."/>
            <person name="Havlak P."/>
            <person name="Kuo D.-H."/>
            <person name="Larsson T."/>
            <person name="Lv J."/>
            <person name="Arendt D."/>
            <person name="Savage R."/>
            <person name="Osoegawa K."/>
            <person name="de Jong P."/>
            <person name="Lindberg D.R."/>
            <person name="Seaver E.C."/>
            <person name="Weisblat D.A."/>
            <person name="Putnam N.H."/>
            <person name="Grigoriev I.V."/>
            <person name="Rokhsar D.S."/>
        </authorList>
    </citation>
    <scope>NUCLEOTIDE SEQUENCE</scope>
    <source>
        <strain evidence="9">I ESC-2004</strain>
    </source>
</reference>
<comment type="similarity">
    <text evidence="1">Belongs to the Nudix hydrolase family.</text>
</comment>
<dbReference type="Proteomes" id="UP000014760">
    <property type="component" value="Unassembled WGS sequence"/>
</dbReference>
<dbReference type="GO" id="GO:0006167">
    <property type="term" value="P:AMP biosynthetic process"/>
    <property type="evidence" value="ECO:0007669"/>
    <property type="project" value="TreeGrafter"/>
</dbReference>
<protein>
    <recommendedName>
        <fullName evidence="2">Bis(5'-nucleosyl)-tetraphosphatase [asymmetrical]</fullName>
    </recommendedName>
    <alternativeName>
        <fullName evidence="5">Diadenosine 5',5'''-P1,P4-tetraphosphate asymmetrical hydrolase</fullName>
    </alternativeName>
</protein>
<evidence type="ECO:0000313" key="9">
    <source>
        <dbReference type="Proteomes" id="UP000014760"/>
    </source>
</evidence>
<feature type="domain" description="Nudix hydrolase" evidence="6">
    <location>
        <begin position="4"/>
        <end position="135"/>
    </location>
</feature>
<dbReference type="PROSITE" id="PS51462">
    <property type="entry name" value="NUDIX"/>
    <property type="match status" value="1"/>
</dbReference>
<dbReference type="Pfam" id="PF00293">
    <property type="entry name" value="NUDIX"/>
    <property type="match status" value="1"/>
</dbReference>
<dbReference type="EnsemblMetazoa" id="CapteT170524">
    <property type="protein sequence ID" value="CapteP170524"/>
    <property type="gene ID" value="CapteG170524"/>
</dbReference>
<dbReference type="GO" id="GO:0004081">
    <property type="term" value="F:bis(5'-nucleosyl)-tetraphosphatase (asymmetrical) activity"/>
    <property type="evidence" value="ECO:0007669"/>
    <property type="project" value="TreeGrafter"/>
</dbReference>
<keyword evidence="9" id="KW-1185">Reference proteome</keyword>
<dbReference type="EMBL" id="AMQN01011316">
    <property type="status" value="NOT_ANNOTATED_CDS"/>
    <property type="molecule type" value="Genomic_DNA"/>
</dbReference>
<dbReference type="EMBL" id="KB308820">
    <property type="protein sequence ID" value="ELT96450.1"/>
    <property type="molecule type" value="Genomic_DNA"/>
</dbReference>
<dbReference type="STRING" id="283909.R7TZT5"/>
<evidence type="ECO:0000256" key="5">
    <source>
        <dbReference type="ARBA" id="ARBA00032644"/>
    </source>
</evidence>
<keyword evidence="4" id="KW-0378">Hydrolase</keyword>
<evidence type="ECO:0000313" key="8">
    <source>
        <dbReference type="EnsemblMetazoa" id="CapteP170524"/>
    </source>
</evidence>
<dbReference type="AlphaFoldDB" id="R7TZT5"/>
<evidence type="ECO:0000256" key="1">
    <source>
        <dbReference type="ARBA" id="ARBA00005582"/>
    </source>
</evidence>
<dbReference type="GO" id="GO:0000166">
    <property type="term" value="F:nucleotide binding"/>
    <property type="evidence" value="ECO:0007669"/>
    <property type="project" value="UniProtKB-KW"/>
</dbReference>
<evidence type="ECO:0000256" key="3">
    <source>
        <dbReference type="ARBA" id="ARBA00022741"/>
    </source>
</evidence>
<dbReference type="HOGENOM" id="CLU_037162_14_5_1"/>
<dbReference type="GO" id="GO:0006754">
    <property type="term" value="P:ATP biosynthetic process"/>
    <property type="evidence" value="ECO:0007669"/>
    <property type="project" value="TreeGrafter"/>
</dbReference>
<reference evidence="7 9" key="2">
    <citation type="journal article" date="2013" name="Nature">
        <title>Insights into bilaterian evolution from three spiralian genomes.</title>
        <authorList>
            <person name="Simakov O."/>
            <person name="Marletaz F."/>
            <person name="Cho S.J."/>
            <person name="Edsinger-Gonzales E."/>
            <person name="Havlak P."/>
            <person name="Hellsten U."/>
            <person name="Kuo D.H."/>
            <person name="Larsson T."/>
            <person name="Lv J."/>
            <person name="Arendt D."/>
            <person name="Savage R."/>
            <person name="Osoegawa K."/>
            <person name="de Jong P."/>
            <person name="Grimwood J."/>
            <person name="Chapman J.A."/>
            <person name="Shapiro H."/>
            <person name="Aerts A."/>
            <person name="Otillar R.P."/>
            <person name="Terry A.Y."/>
            <person name="Boore J.L."/>
            <person name="Grigoriev I.V."/>
            <person name="Lindberg D.R."/>
            <person name="Seaver E.C."/>
            <person name="Weisblat D.A."/>
            <person name="Putnam N.H."/>
            <person name="Rokhsar D.S."/>
        </authorList>
    </citation>
    <scope>NUCLEOTIDE SEQUENCE</scope>
    <source>
        <strain evidence="7 9">I ESC-2004</strain>
    </source>
</reference>
<dbReference type="PANTHER" id="PTHR21340:SF0">
    <property type="entry name" value="BIS(5'-NUCLEOSYL)-TETRAPHOSPHATASE [ASYMMETRICAL]"/>
    <property type="match status" value="1"/>
</dbReference>
<evidence type="ECO:0000256" key="4">
    <source>
        <dbReference type="ARBA" id="ARBA00022801"/>
    </source>
</evidence>
<reference evidence="8" key="3">
    <citation type="submission" date="2015-06" db="UniProtKB">
        <authorList>
            <consortium name="EnsemblMetazoa"/>
        </authorList>
    </citation>
    <scope>IDENTIFICATION</scope>
</reference>
<dbReference type="PRINTS" id="PR01405">
    <property type="entry name" value="TETRPHPHTASE"/>
</dbReference>
<dbReference type="InterPro" id="IPR015797">
    <property type="entry name" value="NUDIX_hydrolase-like_dom_sf"/>
</dbReference>
<accession>R7TZT5</accession>
<dbReference type="InterPro" id="IPR000086">
    <property type="entry name" value="NUDIX_hydrolase_dom"/>
</dbReference>
<organism evidence="7">
    <name type="scientific">Capitella teleta</name>
    <name type="common">Polychaete worm</name>
    <dbReference type="NCBI Taxonomy" id="283909"/>
    <lineage>
        <taxon>Eukaryota</taxon>
        <taxon>Metazoa</taxon>
        <taxon>Spiralia</taxon>
        <taxon>Lophotrochozoa</taxon>
        <taxon>Annelida</taxon>
        <taxon>Polychaeta</taxon>
        <taxon>Sedentaria</taxon>
        <taxon>Scolecida</taxon>
        <taxon>Capitellidae</taxon>
        <taxon>Capitella</taxon>
    </lineage>
</organism>
<dbReference type="InterPro" id="IPR051325">
    <property type="entry name" value="Nudix_hydrolase_domain"/>
</dbReference>
<dbReference type="OMA" id="CGQIEYL"/>
<dbReference type="CDD" id="cd03428">
    <property type="entry name" value="NUDIX_Ap4A_Nudt2"/>
    <property type="match status" value="1"/>
</dbReference>
<dbReference type="PROSITE" id="PS00893">
    <property type="entry name" value="NUDIX_BOX"/>
    <property type="match status" value="1"/>
</dbReference>